<dbReference type="Proteomes" id="UP000323300">
    <property type="component" value="Unassembled WGS sequence"/>
</dbReference>
<dbReference type="RefSeq" id="WP_149757835.1">
    <property type="nucleotide sequence ID" value="NZ_BSPE01000002.1"/>
</dbReference>
<feature type="transmembrane region" description="Helical" evidence="1">
    <location>
        <begin position="70"/>
        <end position="97"/>
    </location>
</feature>
<evidence type="ECO:0000256" key="1">
    <source>
        <dbReference type="SAM" id="Phobius"/>
    </source>
</evidence>
<keyword evidence="3" id="KW-1185">Reference proteome</keyword>
<sequence>MDVELFLQGVIRFSNFITSRLLVSGIVFYVLSGFVPLGNASEGILPSVDLLNQVVQNYQNIFDILGVSDFALLLILFIFMTTIHLIYVAFASVGFYLPPAIVPLSGWSAIDDITWKGFQTLREARGKRHTEDENQRLYEFSKKLRQIEIDSDEKTRDKVQGPLATFRISKTFVLFSFAVWIYAQASGNYAGNKNYLLIILFVAAITAILAALSIFRMNHQRISNLREDVVAELLEFSRIWVGEEHQRKVAADCVPTRELKPAALTIAVPVFGTLDALMKDLRKWRSRRS</sequence>
<feature type="transmembrane region" description="Helical" evidence="1">
    <location>
        <begin position="195"/>
        <end position="215"/>
    </location>
</feature>
<evidence type="ECO:0000313" key="2">
    <source>
        <dbReference type="EMBL" id="SFJ94537.1"/>
    </source>
</evidence>
<accession>A0A1I3VJU7</accession>
<feature type="transmembrane region" description="Helical" evidence="1">
    <location>
        <begin position="21"/>
        <end position="40"/>
    </location>
</feature>
<protein>
    <submittedName>
        <fullName evidence="2">Uncharacterized protein</fullName>
    </submittedName>
</protein>
<dbReference type="AlphaFoldDB" id="A0A1I3VJU7"/>
<keyword evidence="1" id="KW-0472">Membrane</keyword>
<gene>
    <name evidence="2" type="ORF">SAMN04488498_101464</name>
</gene>
<reference evidence="2 3" key="1">
    <citation type="submission" date="2016-10" db="EMBL/GenBank/DDBJ databases">
        <authorList>
            <person name="Varghese N."/>
            <person name="Submissions S."/>
        </authorList>
    </citation>
    <scope>NUCLEOTIDE SEQUENCE [LARGE SCALE GENOMIC DNA]</scope>
    <source>
        <strain evidence="2 3">DSM 21822</strain>
    </source>
</reference>
<keyword evidence="1" id="KW-0812">Transmembrane</keyword>
<evidence type="ECO:0000313" key="3">
    <source>
        <dbReference type="Proteomes" id="UP000323300"/>
    </source>
</evidence>
<proteinExistence type="predicted"/>
<feature type="transmembrane region" description="Helical" evidence="1">
    <location>
        <begin position="164"/>
        <end position="183"/>
    </location>
</feature>
<keyword evidence="1" id="KW-1133">Transmembrane helix</keyword>
<dbReference type="OrthoDB" id="8028003at2"/>
<organism evidence="2 3">
    <name type="scientific">Neomesorhizobium albiziae</name>
    <dbReference type="NCBI Taxonomy" id="335020"/>
    <lineage>
        <taxon>Bacteria</taxon>
        <taxon>Pseudomonadati</taxon>
        <taxon>Pseudomonadota</taxon>
        <taxon>Alphaproteobacteria</taxon>
        <taxon>Hyphomicrobiales</taxon>
        <taxon>Phyllobacteriaceae</taxon>
        <taxon>Neomesorhizobium</taxon>
    </lineage>
</organism>
<dbReference type="EMBL" id="FOSL01000001">
    <property type="protein sequence ID" value="SFJ94537.1"/>
    <property type="molecule type" value="Genomic_DNA"/>
</dbReference>
<name>A0A1I3VJU7_9HYPH</name>